<keyword evidence="10 16" id="KW-1133">Transmembrane helix</keyword>
<keyword evidence="7 16" id="KW-0812">Transmembrane</keyword>
<feature type="transmembrane region" description="Helical" evidence="16">
    <location>
        <begin position="81"/>
        <end position="99"/>
    </location>
</feature>
<dbReference type="AlphaFoldDB" id="A0A345UDQ8"/>
<sequence>MTLLFSLCSVMLSIAFLLGSSPLFMSAVIILQTIALAITISLFAVSSWFSYMLLMIYLSGMMIVFIYISSMASNELFRLNISLPFILLLLLIIASALYFSPHILAPSDSTNLLDLTLTQASVVKTTKMYSKSLFMMTILLIIYLLLAMIMVVNASSFSEGPLRSAK</sequence>
<comment type="subcellular location">
    <subcellularLocation>
        <location evidence="1">Mitochondrion membrane</location>
        <topology evidence="1">Multi-pass membrane protein</topology>
    </subcellularLocation>
</comment>
<keyword evidence="9" id="KW-0249">Electron transport</keyword>
<evidence type="ECO:0000256" key="2">
    <source>
        <dbReference type="ARBA" id="ARBA00005698"/>
    </source>
</evidence>
<protein>
    <recommendedName>
        <fullName evidence="4">NADH-ubiquinone oxidoreductase chain 6</fullName>
        <ecNumber evidence="3">7.1.1.2</ecNumber>
    </recommendedName>
    <alternativeName>
        <fullName evidence="14">NADH dehydrogenase subunit 6</fullName>
    </alternativeName>
</protein>
<evidence type="ECO:0000256" key="11">
    <source>
        <dbReference type="ARBA" id="ARBA00023027"/>
    </source>
</evidence>
<geneLocation type="mitochondrion" evidence="17"/>
<keyword evidence="6" id="KW-0679">Respiratory chain</keyword>
<dbReference type="PANTHER" id="PTHR11435:SF1">
    <property type="entry name" value="NADH-UBIQUINONE OXIDOREDUCTASE CHAIN 6"/>
    <property type="match status" value="1"/>
</dbReference>
<comment type="catalytic activity">
    <reaction evidence="15">
        <text>a ubiquinone + NADH + 5 H(+)(in) = a ubiquinol + NAD(+) + 4 H(+)(out)</text>
        <dbReference type="Rhea" id="RHEA:29091"/>
        <dbReference type="Rhea" id="RHEA-COMP:9565"/>
        <dbReference type="Rhea" id="RHEA-COMP:9566"/>
        <dbReference type="ChEBI" id="CHEBI:15378"/>
        <dbReference type="ChEBI" id="CHEBI:16389"/>
        <dbReference type="ChEBI" id="CHEBI:17976"/>
        <dbReference type="ChEBI" id="CHEBI:57540"/>
        <dbReference type="ChEBI" id="CHEBI:57945"/>
        <dbReference type="EC" id="7.1.1.2"/>
    </reaction>
</comment>
<evidence type="ECO:0000256" key="9">
    <source>
        <dbReference type="ARBA" id="ARBA00022982"/>
    </source>
</evidence>
<evidence type="ECO:0000256" key="12">
    <source>
        <dbReference type="ARBA" id="ARBA00023128"/>
    </source>
</evidence>
<reference evidence="17" key="1">
    <citation type="journal article" date="2018" name="Mol. Phylogenet. Evol.">
        <title>Species delimitation and mitogenome phylogenetics in the subterranean genus Pseudoniphargus (Crustacea: Amphipoda).</title>
        <authorList>
            <person name="Stokkan M."/>
            <person name="Jurado-Rivera J.A."/>
            <person name="Oromi P."/>
            <person name="Juan C."/>
            <person name="Jaume D."/>
            <person name="Pons J."/>
        </authorList>
    </citation>
    <scope>NUCLEOTIDE SEQUENCE</scope>
</reference>
<organism evidence="17">
    <name type="scientific">Pseudoniphargus grandis</name>
    <dbReference type="NCBI Taxonomy" id="2211498"/>
    <lineage>
        <taxon>Eukaryota</taxon>
        <taxon>Metazoa</taxon>
        <taxon>Ecdysozoa</taxon>
        <taxon>Arthropoda</taxon>
        <taxon>Crustacea</taxon>
        <taxon>Multicrustacea</taxon>
        <taxon>Malacostraca</taxon>
        <taxon>Eumalacostraca</taxon>
        <taxon>Peracarida</taxon>
        <taxon>Amphipoda</taxon>
        <taxon>Senticaudata</taxon>
        <taxon>Gammarida</taxon>
        <taxon>Crangonyctidira</taxon>
        <taxon>Allocrangonyctoidea</taxon>
        <taxon>Allocrangonyctidae</taxon>
        <taxon>Pseudoniphargus</taxon>
    </lineage>
</organism>
<gene>
    <name evidence="17" type="primary">nad6</name>
</gene>
<proteinExistence type="inferred from homology"/>
<evidence type="ECO:0000256" key="10">
    <source>
        <dbReference type="ARBA" id="ARBA00022989"/>
    </source>
</evidence>
<evidence type="ECO:0000256" key="14">
    <source>
        <dbReference type="ARBA" id="ARBA00031019"/>
    </source>
</evidence>
<comment type="similarity">
    <text evidence="2">Belongs to the complex I subunit 6 family.</text>
</comment>
<feature type="transmembrane region" description="Helical" evidence="16">
    <location>
        <begin position="47"/>
        <end position="69"/>
    </location>
</feature>
<evidence type="ECO:0000256" key="5">
    <source>
        <dbReference type="ARBA" id="ARBA00022448"/>
    </source>
</evidence>
<keyword evidence="11" id="KW-0520">NAD</keyword>
<dbReference type="EC" id="7.1.1.2" evidence="3"/>
<evidence type="ECO:0000256" key="4">
    <source>
        <dbReference type="ARBA" id="ARBA00021095"/>
    </source>
</evidence>
<evidence type="ECO:0000256" key="3">
    <source>
        <dbReference type="ARBA" id="ARBA00012944"/>
    </source>
</evidence>
<evidence type="ECO:0000256" key="7">
    <source>
        <dbReference type="ARBA" id="ARBA00022692"/>
    </source>
</evidence>
<dbReference type="GO" id="GO:0008137">
    <property type="term" value="F:NADH dehydrogenase (ubiquinone) activity"/>
    <property type="evidence" value="ECO:0007669"/>
    <property type="project" value="UniProtKB-EC"/>
</dbReference>
<name>A0A345UDQ8_9CRUS</name>
<keyword evidence="13 16" id="KW-0472">Membrane</keyword>
<evidence type="ECO:0000256" key="15">
    <source>
        <dbReference type="ARBA" id="ARBA00049551"/>
    </source>
</evidence>
<evidence type="ECO:0000256" key="1">
    <source>
        <dbReference type="ARBA" id="ARBA00004225"/>
    </source>
</evidence>
<keyword evidence="5" id="KW-0813">Transport</keyword>
<keyword evidence="8" id="KW-1278">Translocase</keyword>
<evidence type="ECO:0000256" key="8">
    <source>
        <dbReference type="ARBA" id="ARBA00022967"/>
    </source>
</evidence>
<accession>A0A345UDQ8</accession>
<evidence type="ECO:0000256" key="13">
    <source>
        <dbReference type="ARBA" id="ARBA00023136"/>
    </source>
</evidence>
<evidence type="ECO:0000256" key="16">
    <source>
        <dbReference type="SAM" id="Phobius"/>
    </source>
</evidence>
<dbReference type="PANTHER" id="PTHR11435">
    <property type="entry name" value="NADH UBIQUINONE OXIDOREDUCTASE SUBUNIT ND6"/>
    <property type="match status" value="1"/>
</dbReference>
<dbReference type="InterPro" id="IPR050269">
    <property type="entry name" value="ComplexI_Subunit6"/>
</dbReference>
<keyword evidence="12 17" id="KW-0496">Mitochondrion</keyword>
<feature type="transmembrane region" description="Helical" evidence="16">
    <location>
        <begin position="133"/>
        <end position="154"/>
    </location>
</feature>
<dbReference type="EMBL" id="MH592128">
    <property type="protein sequence ID" value="AXI98594.1"/>
    <property type="molecule type" value="Genomic_DNA"/>
</dbReference>
<dbReference type="GO" id="GO:0031966">
    <property type="term" value="C:mitochondrial membrane"/>
    <property type="evidence" value="ECO:0007669"/>
    <property type="project" value="UniProtKB-SubCell"/>
</dbReference>
<evidence type="ECO:0000313" key="17">
    <source>
        <dbReference type="EMBL" id="AXI98594.1"/>
    </source>
</evidence>
<evidence type="ECO:0000256" key="6">
    <source>
        <dbReference type="ARBA" id="ARBA00022660"/>
    </source>
</evidence>